<dbReference type="EMBL" id="JACSDY010000002">
    <property type="protein sequence ID" value="KAF7433868.1"/>
    <property type="molecule type" value="Genomic_DNA"/>
</dbReference>
<organism evidence="8 9">
    <name type="scientific">Vespula pensylvanica</name>
    <name type="common">Western yellow jacket</name>
    <name type="synonym">Wasp</name>
    <dbReference type="NCBI Taxonomy" id="30213"/>
    <lineage>
        <taxon>Eukaryota</taxon>
        <taxon>Metazoa</taxon>
        <taxon>Ecdysozoa</taxon>
        <taxon>Arthropoda</taxon>
        <taxon>Hexapoda</taxon>
        <taxon>Insecta</taxon>
        <taxon>Pterygota</taxon>
        <taxon>Neoptera</taxon>
        <taxon>Endopterygota</taxon>
        <taxon>Hymenoptera</taxon>
        <taxon>Apocrita</taxon>
        <taxon>Aculeata</taxon>
        <taxon>Vespoidea</taxon>
        <taxon>Vespidae</taxon>
        <taxon>Vespinae</taxon>
        <taxon>Vespula</taxon>
    </lineage>
</organism>
<keyword evidence="4" id="KW-0735">Signal-anchor</keyword>
<dbReference type="PANTHER" id="PTHR11523:SF28">
    <property type="entry name" value="NA_K-ATPASE BETA SUBUNIT ISOFORM 4-RELATED"/>
    <property type="match status" value="1"/>
</dbReference>
<keyword evidence="9" id="KW-1185">Reference proteome</keyword>
<gene>
    <name evidence="8" type="ORF">H0235_002059</name>
</gene>
<accession>A0A834UDN8</accession>
<comment type="caution">
    <text evidence="8">The sequence shown here is derived from an EMBL/GenBank/DDBJ whole genome shotgun (WGS) entry which is preliminary data.</text>
</comment>
<dbReference type="GO" id="GO:0030007">
    <property type="term" value="P:intracellular potassium ion homeostasis"/>
    <property type="evidence" value="ECO:0007669"/>
    <property type="project" value="TreeGrafter"/>
</dbReference>
<dbReference type="Gene3D" id="2.60.40.1660">
    <property type="entry name" value="Na, k-atpase alpha subunit"/>
    <property type="match status" value="1"/>
</dbReference>
<dbReference type="GO" id="GO:0006883">
    <property type="term" value="P:intracellular sodium ion homeostasis"/>
    <property type="evidence" value="ECO:0007669"/>
    <property type="project" value="TreeGrafter"/>
</dbReference>
<dbReference type="GO" id="GO:0005890">
    <property type="term" value="C:sodium:potassium-exchanging ATPase complex"/>
    <property type="evidence" value="ECO:0007669"/>
    <property type="project" value="InterPro"/>
</dbReference>
<proteinExistence type="inferred from homology"/>
<evidence type="ECO:0008006" key="10">
    <source>
        <dbReference type="Google" id="ProtNLM"/>
    </source>
</evidence>
<evidence type="ECO:0000313" key="9">
    <source>
        <dbReference type="Proteomes" id="UP000600918"/>
    </source>
</evidence>
<sequence length="350" mass="40676">MFILHDETYYEKRKPQPDLGPIKNFLKFIWNNEKKTLFDRTAKEWGEVTIFYFFFFGVLGSIFALQMYLSLLYIKDLKKPFFTYSGLLNVRSLLDDLRILPTSLVIENPGIGYKPNIPLPLTSPIIWISETNKNARSKRYVQALTDFLKDYTTNSTQRELKCSEGQLRPYSKLKPCFFDVKSLGTCGKAPYGYTIPIQPCVLIKFNKRLGWIPRYYNRSSVLPRTMPNFLKKIIKKSDKVYIWLSCNGADNIDKEHIGKIEYIPNPGFPIEYFPFRGQKDYVSPVVAIKFKNLTPNRLLTVQCIVWSSNVIQPTSYYMDFQIIIGKKLSKMIGRTADIVRNSLKLNALQV</sequence>
<feature type="transmembrane region" description="Helical" evidence="7">
    <location>
        <begin position="50"/>
        <end position="74"/>
    </location>
</feature>
<keyword evidence="5 7" id="KW-1133">Transmembrane helix</keyword>
<evidence type="ECO:0000313" key="8">
    <source>
        <dbReference type="EMBL" id="KAF7433868.1"/>
    </source>
</evidence>
<reference evidence="8" key="1">
    <citation type="journal article" date="2020" name="G3 (Bethesda)">
        <title>High-Quality Assemblies for Three Invasive Social Wasps from the &lt;i&gt;Vespula&lt;/i&gt; Genus.</title>
        <authorList>
            <person name="Harrop T.W.R."/>
            <person name="Guhlin J."/>
            <person name="McLaughlin G.M."/>
            <person name="Permina E."/>
            <person name="Stockwell P."/>
            <person name="Gilligan J."/>
            <person name="Le Lec M.F."/>
            <person name="Gruber M.A.M."/>
            <person name="Quinn O."/>
            <person name="Lovegrove M."/>
            <person name="Duncan E.J."/>
            <person name="Remnant E.J."/>
            <person name="Van Eeckhoven J."/>
            <person name="Graham B."/>
            <person name="Knapp R.A."/>
            <person name="Langford K.W."/>
            <person name="Kronenberg Z."/>
            <person name="Press M.O."/>
            <person name="Eacker S.M."/>
            <person name="Wilson-Rankin E.E."/>
            <person name="Purcell J."/>
            <person name="Lester P.J."/>
            <person name="Dearden P.K."/>
        </authorList>
    </citation>
    <scope>NUCLEOTIDE SEQUENCE</scope>
    <source>
        <strain evidence="8">Volc-1</strain>
    </source>
</reference>
<dbReference type="Proteomes" id="UP000600918">
    <property type="component" value="Unassembled WGS sequence"/>
</dbReference>
<dbReference type="InterPro" id="IPR038702">
    <property type="entry name" value="Na/K_ATPase_sub_beta_sf"/>
</dbReference>
<dbReference type="GO" id="GO:0036376">
    <property type="term" value="P:sodium ion export across plasma membrane"/>
    <property type="evidence" value="ECO:0007669"/>
    <property type="project" value="TreeGrafter"/>
</dbReference>
<evidence type="ECO:0000256" key="3">
    <source>
        <dbReference type="ARBA" id="ARBA00022692"/>
    </source>
</evidence>
<keyword evidence="3 7" id="KW-0812">Transmembrane</keyword>
<comment type="similarity">
    <text evidence="2">Belongs to the X(+)/potassium ATPases subunit beta family.</text>
</comment>
<dbReference type="AlphaFoldDB" id="A0A834UDN8"/>
<keyword evidence="6 7" id="KW-0472">Membrane</keyword>
<evidence type="ECO:0000256" key="1">
    <source>
        <dbReference type="ARBA" id="ARBA00004606"/>
    </source>
</evidence>
<dbReference type="GO" id="GO:0001671">
    <property type="term" value="F:ATPase activator activity"/>
    <property type="evidence" value="ECO:0007669"/>
    <property type="project" value="TreeGrafter"/>
</dbReference>
<dbReference type="GO" id="GO:1990573">
    <property type="term" value="P:potassium ion import across plasma membrane"/>
    <property type="evidence" value="ECO:0007669"/>
    <property type="project" value="TreeGrafter"/>
</dbReference>
<evidence type="ECO:0000256" key="5">
    <source>
        <dbReference type="ARBA" id="ARBA00022989"/>
    </source>
</evidence>
<evidence type="ECO:0000256" key="4">
    <source>
        <dbReference type="ARBA" id="ARBA00022968"/>
    </source>
</evidence>
<comment type="subcellular location">
    <subcellularLocation>
        <location evidence="1">Membrane</location>
        <topology evidence="1">Single-pass type II membrane protein</topology>
    </subcellularLocation>
</comment>
<protein>
    <recommendedName>
        <fullName evidence="10">Sodium/potassium-transporting ATPase subunit beta-1</fullName>
    </recommendedName>
</protein>
<dbReference type="Pfam" id="PF00287">
    <property type="entry name" value="Na_K-ATPase"/>
    <property type="match status" value="1"/>
</dbReference>
<evidence type="ECO:0000256" key="6">
    <source>
        <dbReference type="ARBA" id="ARBA00023136"/>
    </source>
</evidence>
<dbReference type="InterPro" id="IPR000402">
    <property type="entry name" value="Na/K_ATPase_sub_beta"/>
</dbReference>
<name>A0A834UDN8_VESPE</name>
<dbReference type="PANTHER" id="PTHR11523">
    <property type="entry name" value="SODIUM/POTASSIUM-DEPENDENT ATPASE BETA SUBUNIT"/>
    <property type="match status" value="1"/>
</dbReference>
<evidence type="ECO:0000256" key="2">
    <source>
        <dbReference type="ARBA" id="ARBA00005876"/>
    </source>
</evidence>
<evidence type="ECO:0000256" key="7">
    <source>
        <dbReference type="SAM" id="Phobius"/>
    </source>
</evidence>